<keyword evidence="9 10" id="KW-0326">Glycosidase</keyword>
<reference evidence="14" key="1">
    <citation type="submission" date="2020-03" db="EMBL/GenBank/DDBJ databases">
        <title>Draft Genome Sequence of Cylindrodendrum hubeiense.</title>
        <authorList>
            <person name="Buettner E."/>
            <person name="Kellner H."/>
        </authorList>
    </citation>
    <scope>NUCLEOTIDE SEQUENCE</scope>
    <source>
        <strain evidence="14">IHI 201604</strain>
    </source>
</reference>
<feature type="chain" id="PRO_5040307843" description="Mannan endo-1,6-alpha-mannosidase" evidence="13">
    <location>
        <begin position="21"/>
        <end position="457"/>
    </location>
</feature>
<comment type="caution">
    <text evidence="14">The sequence shown here is derived from an EMBL/GenBank/DDBJ whole genome shotgun (WGS) entry which is preliminary data.</text>
</comment>
<keyword evidence="7 12" id="KW-0472">Membrane</keyword>
<accession>A0A9P5H2B1</accession>
<evidence type="ECO:0000313" key="15">
    <source>
        <dbReference type="Proteomes" id="UP000722485"/>
    </source>
</evidence>
<evidence type="ECO:0000256" key="7">
    <source>
        <dbReference type="ARBA" id="ARBA00023136"/>
    </source>
</evidence>
<dbReference type="GO" id="GO:0009272">
    <property type="term" value="P:fungal-type cell wall biogenesis"/>
    <property type="evidence" value="ECO:0007669"/>
    <property type="project" value="TreeGrafter"/>
</dbReference>
<evidence type="ECO:0000256" key="6">
    <source>
        <dbReference type="ARBA" id="ARBA00022801"/>
    </source>
</evidence>
<comment type="similarity">
    <text evidence="3 10">Belongs to the glycosyl hydrolase 76 family.</text>
</comment>
<keyword evidence="5 13" id="KW-0732">Signal</keyword>
<dbReference type="SUPFAM" id="SSF48208">
    <property type="entry name" value="Six-hairpin glycosidases"/>
    <property type="match status" value="1"/>
</dbReference>
<dbReference type="InterPro" id="IPR014480">
    <property type="entry name" value="Mannan-1_6-alpha_mannosidase"/>
</dbReference>
<dbReference type="GO" id="GO:0008496">
    <property type="term" value="F:mannan endo-1,6-alpha-mannosidase activity"/>
    <property type="evidence" value="ECO:0007669"/>
    <property type="project" value="UniProtKB-UniRule"/>
</dbReference>
<dbReference type="PIRSF" id="PIRSF016302">
    <property type="entry name" value="Man_a_manosd"/>
    <property type="match status" value="1"/>
</dbReference>
<dbReference type="Gene3D" id="1.50.10.20">
    <property type="match status" value="1"/>
</dbReference>
<keyword evidence="15" id="KW-1185">Reference proteome</keyword>
<evidence type="ECO:0000256" key="10">
    <source>
        <dbReference type="PIRNR" id="PIRNR016302"/>
    </source>
</evidence>
<dbReference type="InterPro" id="IPR005198">
    <property type="entry name" value="Glyco_hydro_76"/>
</dbReference>
<dbReference type="InterPro" id="IPR008928">
    <property type="entry name" value="6-hairpin_glycosidase_sf"/>
</dbReference>
<gene>
    <name evidence="14" type="ORF">G7Z17_g9060</name>
</gene>
<evidence type="ECO:0000256" key="11">
    <source>
        <dbReference type="SAM" id="MobiDB-lite"/>
    </source>
</evidence>
<dbReference type="AlphaFoldDB" id="A0A9P5H2B1"/>
<keyword evidence="12" id="KW-0812">Transmembrane</keyword>
<dbReference type="EMBL" id="JAANBB010000247">
    <property type="protein sequence ID" value="KAF7545584.1"/>
    <property type="molecule type" value="Genomic_DNA"/>
</dbReference>
<feature type="signal peptide" evidence="13">
    <location>
        <begin position="1"/>
        <end position="20"/>
    </location>
</feature>
<evidence type="ECO:0000256" key="9">
    <source>
        <dbReference type="ARBA" id="ARBA00023295"/>
    </source>
</evidence>
<keyword evidence="12" id="KW-1133">Transmembrane helix</keyword>
<feature type="transmembrane region" description="Helical" evidence="12">
    <location>
        <begin position="435"/>
        <end position="456"/>
    </location>
</feature>
<dbReference type="PANTHER" id="PTHR12145">
    <property type="entry name" value="MANNAN ENDO-1,6-ALPHA-MANNOSIDASE DCW1"/>
    <property type="match status" value="1"/>
</dbReference>
<protein>
    <recommendedName>
        <fullName evidence="4 10">Mannan endo-1,6-alpha-mannosidase</fullName>
        <ecNumber evidence="4 10">3.2.1.101</ecNumber>
    </recommendedName>
</protein>
<comment type="catalytic activity">
    <reaction evidence="1 10">
        <text>Random hydrolysis of (1-&gt;6)-alpha-D-mannosidic linkages in unbranched (1-&gt;6)-mannans.</text>
        <dbReference type="EC" id="3.2.1.101"/>
    </reaction>
</comment>
<evidence type="ECO:0000256" key="12">
    <source>
        <dbReference type="SAM" id="Phobius"/>
    </source>
</evidence>
<sequence>MRSLLQTTSLALGLWGTTVGATIDVTWTDDSSVKEAAATIAYGLVKYYTGNNTGDTPGNLPDPYYWWEAGAMFGALIDYWWLTDDESYNNITQQAMIHQAGDDEDFMPTNQTRTEGNDDQGFWAMAAMSAAERNFPDPSSDEPQWLALTQAVFNEYASRWDTDHCDGGMRWQIFTFNSGYSYKNSISNGCFFNVAARLARYTGNDTYSDWAAKIWKWESDAGLITSGYKVYDGVTIGTTNCSSVDTAQWSYNAGIFLHGASVMYNLTESSTWKTRMDGMLTDITSLFVDNDVIYEHFCEENIQCNQDQQSFKGYLGRWLAATSQMAPYTYDTIYPLLLSTAKAAVAVCTGTDTDFKGHTGTACGFSWLDTTYDGLVGVGSQMNAMSMVIYTLIEQGSAPVTSSTGGTSTGDASAGNKNSDDVNKNQSKITTADRAGAAILTILVCGGVLAGTAFVFS</sequence>
<evidence type="ECO:0000256" key="5">
    <source>
        <dbReference type="ARBA" id="ARBA00022729"/>
    </source>
</evidence>
<name>A0A9P5H2B1_9HYPO</name>
<proteinExistence type="inferred from homology"/>
<evidence type="ECO:0000256" key="13">
    <source>
        <dbReference type="SAM" id="SignalP"/>
    </source>
</evidence>
<evidence type="ECO:0000256" key="2">
    <source>
        <dbReference type="ARBA" id="ARBA00004308"/>
    </source>
</evidence>
<organism evidence="14 15">
    <name type="scientific">Cylindrodendrum hubeiense</name>
    <dbReference type="NCBI Taxonomy" id="595255"/>
    <lineage>
        <taxon>Eukaryota</taxon>
        <taxon>Fungi</taxon>
        <taxon>Dikarya</taxon>
        <taxon>Ascomycota</taxon>
        <taxon>Pezizomycotina</taxon>
        <taxon>Sordariomycetes</taxon>
        <taxon>Hypocreomycetidae</taxon>
        <taxon>Hypocreales</taxon>
        <taxon>Nectriaceae</taxon>
        <taxon>Cylindrodendrum</taxon>
    </lineage>
</organism>
<dbReference type="PANTHER" id="PTHR12145:SF41">
    <property type="entry name" value="MANNAN ENDO-1,6-ALPHA-MANNOSIDASE"/>
    <property type="match status" value="1"/>
</dbReference>
<keyword evidence="8" id="KW-0325">Glycoprotein</keyword>
<comment type="subcellular location">
    <subcellularLocation>
        <location evidence="2">Endomembrane system</location>
    </subcellularLocation>
</comment>
<dbReference type="GO" id="GO:0012505">
    <property type="term" value="C:endomembrane system"/>
    <property type="evidence" value="ECO:0007669"/>
    <property type="project" value="UniProtKB-SubCell"/>
</dbReference>
<dbReference type="Proteomes" id="UP000722485">
    <property type="component" value="Unassembled WGS sequence"/>
</dbReference>
<dbReference type="GO" id="GO:0016052">
    <property type="term" value="P:carbohydrate catabolic process"/>
    <property type="evidence" value="ECO:0007669"/>
    <property type="project" value="InterPro"/>
</dbReference>
<dbReference type="OrthoDB" id="4187847at2759"/>
<evidence type="ECO:0000256" key="1">
    <source>
        <dbReference type="ARBA" id="ARBA00001452"/>
    </source>
</evidence>
<feature type="region of interest" description="Disordered" evidence="11">
    <location>
        <begin position="399"/>
        <end position="424"/>
    </location>
</feature>
<dbReference type="EC" id="3.2.1.101" evidence="4 10"/>
<dbReference type="Pfam" id="PF03663">
    <property type="entry name" value="Glyco_hydro_76"/>
    <property type="match status" value="1"/>
</dbReference>
<evidence type="ECO:0000256" key="3">
    <source>
        <dbReference type="ARBA" id="ARBA00009699"/>
    </source>
</evidence>
<evidence type="ECO:0000256" key="8">
    <source>
        <dbReference type="ARBA" id="ARBA00023180"/>
    </source>
</evidence>
<dbReference type="FunFam" id="1.50.10.20:FF:000006">
    <property type="entry name" value="Mannan endo-1,6-alpha-mannosidase"/>
    <property type="match status" value="1"/>
</dbReference>
<feature type="compositionally biased region" description="Low complexity" evidence="11">
    <location>
        <begin position="399"/>
        <end position="415"/>
    </location>
</feature>
<evidence type="ECO:0000313" key="14">
    <source>
        <dbReference type="EMBL" id="KAF7545584.1"/>
    </source>
</evidence>
<keyword evidence="6 10" id="KW-0378">Hydrolase</keyword>
<evidence type="ECO:0000256" key="4">
    <source>
        <dbReference type="ARBA" id="ARBA00012350"/>
    </source>
</evidence>